<organism evidence="1 2">
    <name type="scientific">Acanthamoeba castellanii (strain ATCC 30010 / Neff)</name>
    <dbReference type="NCBI Taxonomy" id="1257118"/>
    <lineage>
        <taxon>Eukaryota</taxon>
        <taxon>Amoebozoa</taxon>
        <taxon>Discosea</taxon>
        <taxon>Longamoebia</taxon>
        <taxon>Centramoebida</taxon>
        <taxon>Acanthamoebidae</taxon>
        <taxon>Acanthamoeba</taxon>
    </lineage>
</organism>
<dbReference type="Proteomes" id="UP000011083">
    <property type="component" value="Unassembled WGS sequence"/>
</dbReference>
<dbReference type="KEGG" id="acan:ACA1_322350"/>
<evidence type="ECO:0000313" key="1">
    <source>
        <dbReference type="EMBL" id="ELR24498.1"/>
    </source>
</evidence>
<sequence>MLTTSMWKRYVGYICHFHDYCWKHGHNFPLAELEAVGVIASFFKSATRVFDVRALHDLFLKWGDHLSLQQLHSKLLTMLCILGTLHVASTALPGLKDMNIKTINRLKFLKIQIIGHKNNNGDSKTVTLHQSSNDLCCPV</sequence>
<dbReference type="GeneID" id="14925524"/>
<reference evidence="1 2" key="1">
    <citation type="journal article" date="2013" name="Genome Biol.">
        <title>Genome of Acanthamoeba castellanii highlights extensive lateral gene transfer and early evolution of tyrosine kinase signaling.</title>
        <authorList>
            <person name="Clarke M."/>
            <person name="Lohan A.J."/>
            <person name="Liu B."/>
            <person name="Lagkouvardos I."/>
            <person name="Roy S."/>
            <person name="Zafar N."/>
            <person name="Bertelli C."/>
            <person name="Schilde C."/>
            <person name="Kianianmomeni A."/>
            <person name="Burglin T.R."/>
            <person name="Frech C."/>
            <person name="Turcotte B."/>
            <person name="Kopec K.O."/>
            <person name="Synnott J.M."/>
            <person name="Choo C."/>
            <person name="Paponov I."/>
            <person name="Finkler A."/>
            <person name="Soon Heng Tan C."/>
            <person name="Hutchins A.P."/>
            <person name="Weinmeier T."/>
            <person name="Rattei T."/>
            <person name="Chu J.S."/>
            <person name="Gimenez G."/>
            <person name="Irimia M."/>
            <person name="Rigden D.J."/>
            <person name="Fitzpatrick D.A."/>
            <person name="Lorenzo-Morales J."/>
            <person name="Bateman A."/>
            <person name="Chiu C.H."/>
            <person name="Tang P."/>
            <person name="Hegemann P."/>
            <person name="Fromm H."/>
            <person name="Raoult D."/>
            <person name="Greub G."/>
            <person name="Miranda-Saavedra D."/>
            <person name="Chen N."/>
            <person name="Nash P."/>
            <person name="Ginger M.L."/>
            <person name="Horn M."/>
            <person name="Schaap P."/>
            <person name="Caler L."/>
            <person name="Loftus B."/>
        </authorList>
    </citation>
    <scope>NUCLEOTIDE SEQUENCE [LARGE SCALE GENOMIC DNA]</scope>
    <source>
        <strain evidence="1 2">Neff</strain>
    </source>
</reference>
<name>L8HIH8_ACACF</name>
<keyword evidence="2" id="KW-1185">Reference proteome</keyword>
<protein>
    <submittedName>
        <fullName evidence="1">Uncharacterized protein</fullName>
    </submittedName>
</protein>
<proteinExistence type="predicted"/>
<dbReference type="RefSeq" id="XP_004355072.1">
    <property type="nucleotide sequence ID" value="XM_004355020.1"/>
</dbReference>
<dbReference type="VEuPathDB" id="AmoebaDB:ACA1_322350"/>
<gene>
    <name evidence="1" type="ORF">ACA1_322350</name>
</gene>
<evidence type="ECO:0000313" key="2">
    <source>
        <dbReference type="Proteomes" id="UP000011083"/>
    </source>
</evidence>
<dbReference type="EMBL" id="KB007815">
    <property type="protein sequence ID" value="ELR24498.1"/>
    <property type="molecule type" value="Genomic_DNA"/>
</dbReference>
<accession>L8HIH8</accession>
<dbReference type="AlphaFoldDB" id="L8HIH8"/>